<dbReference type="Proteomes" id="UP000887159">
    <property type="component" value="Unassembled WGS sequence"/>
</dbReference>
<evidence type="ECO:0000313" key="2">
    <source>
        <dbReference type="EMBL" id="GFY25834.1"/>
    </source>
</evidence>
<evidence type="ECO:0000256" key="1">
    <source>
        <dbReference type="SAM" id="Coils"/>
    </source>
</evidence>
<feature type="coiled-coil region" evidence="1">
    <location>
        <begin position="24"/>
        <end position="53"/>
    </location>
</feature>
<protein>
    <submittedName>
        <fullName evidence="2">Uncharacterized protein</fullName>
    </submittedName>
</protein>
<dbReference type="EMBL" id="BMAU01021373">
    <property type="protein sequence ID" value="GFY25834.1"/>
    <property type="molecule type" value="Genomic_DNA"/>
</dbReference>
<reference evidence="2" key="1">
    <citation type="submission" date="2020-08" db="EMBL/GenBank/DDBJ databases">
        <title>Multicomponent nature underlies the extraordinary mechanical properties of spider dragline silk.</title>
        <authorList>
            <person name="Kono N."/>
            <person name="Nakamura H."/>
            <person name="Mori M."/>
            <person name="Yoshida Y."/>
            <person name="Ohtoshi R."/>
            <person name="Malay A.D."/>
            <person name="Moran D.A.P."/>
            <person name="Tomita M."/>
            <person name="Numata K."/>
            <person name="Arakawa K."/>
        </authorList>
    </citation>
    <scope>NUCLEOTIDE SEQUENCE</scope>
</reference>
<evidence type="ECO:0000313" key="3">
    <source>
        <dbReference type="Proteomes" id="UP000887159"/>
    </source>
</evidence>
<organism evidence="2 3">
    <name type="scientific">Trichonephila clavipes</name>
    <name type="common">Golden silk orbweaver</name>
    <name type="synonym">Nephila clavipes</name>
    <dbReference type="NCBI Taxonomy" id="2585209"/>
    <lineage>
        <taxon>Eukaryota</taxon>
        <taxon>Metazoa</taxon>
        <taxon>Ecdysozoa</taxon>
        <taxon>Arthropoda</taxon>
        <taxon>Chelicerata</taxon>
        <taxon>Arachnida</taxon>
        <taxon>Araneae</taxon>
        <taxon>Araneomorphae</taxon>
        <taxon>Entelegynae</taxon>
        <taxon>Araneoidea</taxon>
        <taxon>Nephilidae</taxon>
        <taxon>Trichonephila</taxon>
    </lineage>
</organism>
<proteinExistence type="predicted"/>
<sequence>MLKNLITKSAGYDEEDTKLMYEGIVEERNERELLQERKQRDNLELEKLRIEAQIRLNQEILSTNNRTPRNELNKLLHKFDMKEDISLYLILFERQACMMNVPKEFWVSHLLGLLPQEITQLIAREPEQEARYYDHVRSLLLKRFKLTPEKFRQLFVTYQSSSDKTWRDFYQEVQIFFNGWIEGLDVKTFYKLRDLMIADQMKKRAPVEFKERRLDEWPSINYPVELAERLAEFEDVRRKLQQKTHTLTPVQRPEVRGSNQAENFRRNLIITIQVEQEISILKKDI</sequence>
<name>A0A8X7BCP4_TRICX</name>
<dbReference type="AlphaFoldDB" id="A0A8X7BCP4"/>
<dbReference type="PANTHER" id="PTHR46888:SF1">
    <property type="entry name" value="RIBONUCLEASE H"/>
    <property type="match status" value="1"/>
</dbReference>
<comment type="caution">
    <text evidence="2">The sequence shown here is derived from an EMBL/GenBank/DDBJ whole genome shotgun (WGS) entry which is preliminary data.</text>
</comment>
<dbReference type="SUPFAM" id="SSF47353">
    <property type="entry name" value="Retrovirus capsid dimerization domain-like"/>
    <property type="match status" value="1"/>
</dbReference>
<dbReference type="InterPro" id="IPR038269">
    <property type="entry name" value="SCAN_sf"/>
</dbReference>
<dbReference type="PANTHER" id="PTHR46888">
    <property type="entry name" value="ZINC KNUCKLE DOMAINCONTAINING PROTEIN-RELATED"/>
    <property type="match status" value="1"/>
</dbReference>
<dbReference type="Gene3D" id="1.10.4020.10">
    <property type="entry name" value="DNA breaking-rejoining enzymes"/>
    <property type="match status" value="1"/>
</dbReference>
<keyword evidence="1" id="KW-0175">Coiled coil</keyword>
<gene>
    <name evidence="2" type="primary">AVEN_59000_1</name>
    <name evidence="2" type="ORF">TNCV_1915841</name>
</gene>
<accession>A0A8X7BCP4</accession>
<keyword evidence="3" id="KW-1185">Reference proteome</keyword>